<dbReference type="InterPro" id="IPR058530">
    <property type="entry name" value="Baseplate_J-like_C"/>
</dbReference>
<gene>
    <name evidence="5" type="ORF">ENW73_00425</name>
</gene>
<dbReference type="PANTHER" id="PTHR37829">
    <property type="entry name" value="PHAGE-LIKE ELEMENT PBSX PROTEIN XKDT"/>
    <property type="match status" value="1"/>
</dbReference>
<dbReference type="InterPro" id="IPR006949">
    <property type="entry name" value="Barrel_Baseplate_J-like"/>
</dbReference>
<evidence type="ECO:0000313" key="5">
    <source>
        <dbReference type="EMBL" id="HHS51319.1"/>
    </source>
</evidence>
<protein>
    <submittedName>
        <fullName evidence="5">Uncharacterized protein</fullName>
    </submittedName>
</protein>
<reference evidence="5" key="1">
    <citation type="journal article" date="2020" name="mSystems">
        <title>Genome- and Community-Level Interaction Insights into Carbon Utilization and Element Cycling Functions of Hydrothermarchaeota in Hydrothermal Sediment.</title>
        <authorList>
            <person name="Zhou Z."/>
            <person name="Liu Y."/>
            <person name="Xu W."/>
            <person name="Pan J."/>
            <person name="Luo Z.H."/>
            <person name="Li M."/>
        </authorList>
    </citation>
    <scope>NUCLEOTIDE SEQUENCE [LARGE SCALE GENOMIC DNA]</scope>
    <source>
        <strain evidence="5">SpSt-876</strain>
    </source>
</reference>
<organism evidence="5">
    <name type="scientific">candidate division WOR-3 bacterium</name>
    <dbReference type="NCBI Taxonomy" id="2052148"/>
    <lineage>
        <taxon>Bacteria</taxon>
        <taxon>Bacteria division WOR-3</taxon>
    </lineage>
</organism>
<dbReference type="InterPro" id="IPR058531">
    <property type="entry name" value="Baseplate_J_M"/>
</dbReference>
<dbReference type="Pfam" id="PF26079">
    <property type="entry name" value="Baseplate_J_C"/>
    <property type="match status" value="1"/>
</dbReference>
<evidence type="ECO:0000259" key="2">
    <source>
        <dbReference type="Pfam" id="PF04865"/>
    </source>
</evidence>
<dbReference type="AlphaFoldDB" id="A0A7C6EBI1"/>
<dbReference type="EMBL" id="DTLI01000016">
    <property type="protein sequence ID" value="HHS51319.1"/>
    <property type="molecule type" value="Genomic_DNA"/>
</dbReference>
<feature type="domain" description="Baseplate protein J-like barrel" evidence="2">
    <location>
        <begin position="87"/>
        <end position="171"/>
    </location>
</feature>
<evidence type="ECO:0000256" key="1">
    <source>
        <dbReference type="ARBA" id="ARBA00038087"/>
    </source>
</evidence>
<dbReference type="Pfam" id="PF26078">
    <property type="entry name" value="Baseplate_J_M"/>
    <property type="match status" value="1"/>
</dbReference>
<name>A0A7C6EBI1_UNCW3</name>
<evidence type="ECO:0000259" key="3">
    <source>
        <dbReference type="Pfam" id="PF26078"/>
    </source>
</evidence>
<comment type="similarity">
    <text evidence="1">Belongs to the Mu gp47/PBSX XkdT family.</text>
</comment>
<feature type="domain" description="Baseplate J-like central" evidence="3">
    <location>
        <begin position="194"/>
        <end position="265"/>
    </location>
</feature>
<dbReference type="InterPro" id="IPR052399">
    <property type="entry name" value="Phage_Baseplate_Assmbl_Protein"/>
</dbReference>
<sequence length="364" mass="40878">MKYVDEIYQTIRDKFLILNQSVTNFNIGSRIRSLFEAIALAIEELWFRLDAMYQGLFAATAKDEDLDWRGLELGLTRKPAQKSTGYVRFYGDEDTIIPLGTICSTNPNIEPVIEFLTTEPKTIPTIGYIDIPVESKEIGKKTNVEKEKVIYLPESIPGVTEIKNIAAITGGEDIEDDESFRKRIVLRWYQSCAGGTEEFFRSIVLQVQGVVEVRVVACGRGPGTVVIYPWSKDAEGKLIPASDSLIADIEEYLEDKRPLCIQVYIQQPPGILQDVFLYLKVKDGYTFSTVADLVRGAIAAYFTTLLPGEALLIARLYDVVMDVEGVYDIKVEIPKTNIIPALTETIILGRCQIQPFEALVEVTW</sequence>
<dbReference type="Pfam" id="PF04865">
    <property type="entry name" value="Baseplate_J"/>
    <property type="match status" value="1"/>
</dbReference>
<feature type="domain" description="Baseplate J-like C-terminal" evidence="4">
    <location>
        <begin position="278"/>
        <end position="349"/>
    </location>
</feature>
<accession>A0A7C6EBI1</accession>
<comment type="caution">
    <text evidence="5">The sequence shown here is derived from an EMBL/GenBank/DDBJ whole genome shotgun (WGS) entry which is preliminary data.</text>
</comment>
<evidence type="ECO:0000259" key="4">
    <source>
        <dbReference type="Pfam" id="PF26079"/>
    </source>
</evidence>
<dbReference type="PANTHER" id="PTHR37829:SF3">
    <property type="entry name" value="PROTEIN JAYE-RELATED"/>
    <property type="match status" value="1"/>
</dbReference>
<proteinExistence type="inferred from homology"/>